<dbReference type="FunFam" id="1.10.287.950:FF:000001">
    <property type="entry name" value="Methyl-accepting chemotaxis sensory transducer"/>
    <property type="match status" value="1"/>
</dbReference>
<dbReference type="RefSeq" id="WP_189530177.1">
    <property type="nucleotide sequence ID" value="NZ_BMYX01000001.1"/>
</dbReference>
<dbReference type="AlphaFoldDB" id="A0A918NX96"/>
<dbReference type="PROSITE" id="PS50885">
    <property type="entry name" value="HAMP"/>
    <property type="match status" value="1"/>
</dbReference>
<evidence type="ECO:0000256" key="2">
    <source>
        <dbReference type="ARBA" id="ARBA00022475"/>
    </source>
</evidence>
<reference evidence="13" key="2">
    <citation type="submission" date="2020-09" db="EMBL/GenBank/DDBJ databases">
        <authorList>
            <person name="Sun Q."/>
            <person name="Kim S."/>
        </authorList>
    </citation>
    <scope>NUCLEOTIDE SEQUENCE</scope>
    <source>
        <strain evidence="13">KCTC 32182</strain>
    </source>
</reference>
<feature type="domain" description="Methyl-accepting transducer" evidence="11">
    <location>
        <begin position="355"/>
        <end position="591"/>
    </location>
</feature>
<keyword evidence="5 10" id="KW-1133">Transmembrane helix</keyword>
<keyword evidence="7 9" id="KW-0807">Transducer</keyword>
<comment type="similarity">
    <text evidence="8">Belongs to the methyl-accepting chemotaxis (MCP) protein family.</text>
</comment>
<dbReference type="InterPro" id="IPR003660">
    <property type="entry name" value="HAMP_dom"/>
</dbReference>
<dbReference type="SUPFAM" id="SSF58104">
    <property type="entry name" value="Methyl-accepting chemotaxis protein (MCP) signaling domain"/>
    <property type="match status" value="1"/>
</dbReference>
<sequence length="627" mass="67206">MKSITSKLTVLLGVAVTLASFSVALIAGLNFRNQAYEEADRQTELVVSSQSAFISDWIKTRKSMIEAGLTHANEEATTYYLEQLAKGGGFTQLFVGDGDTKGMVYSIPGKQKPSPDYDPNVRGWFKKASETGGTIVTEPYKAASADIKDLVITLAHKVDGKNKVLGGDIQIGHLAQSVLSVKLPGKGHAFLMTREGKIIAYPKPGNELKPITELIPALDADKIKAQSQSHAPTQMTIDGEDFLVELSTVEGTDWLLGVAVDKSEVDAPLYRMLWVITGAVAGVLVVLTLLSTAYLRRLLQGLLRVRDAMKEISQGEGDLTRRIQVAGQDEVAETAAAFNSFVERLNGMFRELRGEAVQLAEGVIEVGGAVDRLAADSNRLADISSSNAAAIEEVTVSISYIADAARSTDELARETGEASQGSARDMMRINDEMSRTSDSVGELSGLLGSLEKRSQEISQIASVISDIADQTNLLALNAAIEAARAGEQGRGFAVVADEVRKLAERTGKATVEITGMIETILNEIGRAVDNMDQTVETVGVGVALTQSAREHLDKISGTMNQVVENISAIAHSTSEQHNATTAMAQSTESINNQIMDSDASLQVARETLVTLNELARSMQSAFGRFKL</sequence>
<evidence type="ECO:0000256" key="4">
    <source>
        <dbReference type="ARBA" id="ARBA00022692"/>
    </source>
</evidence>
<dbReference type="PANTHER" id="PTHR32089">
    <property type="entry name" value="METHYL-ACCEPTING CHEMOTAXIS PROTEIN MCPB"/>
    <property type="match status" value="1"/>
</dbReference>
<evidence type="ECO:0000313" key="13">
    <source>
        <dbReference type="EMBL" id="GGY03193.1"/>
    </source>
</evidence>
<evidence type="ECO:0000256" key="7">
    <source>
        <dbReference type="ARBA" id="ARBA00023224"/>
    </source>
</evidence>
<dbReference type="GO" id="GO:0006935">
    <property type="term" value="P:chemotaxis"/>
    <property type="evidence" value="ECO:0007669"/>
    <property type="project" value="UniProtKB-KW"/>
</dbReference>
<dbReference type="InterPro" id="IPR004089">
    <property type="entry name" value="MCPsignal_dom"/>
</dbReference>
<organism evidence="13 14">
    <name type="scientific">Paludibacterium paludis</name>
    <dbReference type="NCBI Taxonomy" id="1225769"/>
    <lineage>
        <taxon>Bacteria</taxon>
        <taxon>Pseudomonadati</taxon>
        <taxon>Pseudomonadota</taxon>
        <taxon>Betaproteobacteria</taxon>
        <taxon>Neisseriales</taxon>
        <taxon>Chromobacteriaceae</taxon>
        <taxon>Paludibacterium</taxon>
    </lineage>
</organism>
<gene>
    <name evidence="13" type="ORF">GCM10011289_01840</name>
</gene>
<keyword evidence="6 10" id="KW-0472">Membrane</keyword>
<keyword evidence="14" id="KW-1185">Reference proteome</keyword>
<evidence type="ECO:0000256" key="8">
    <source>
        <dbReference type="ARBA" id="ARBA00029447"/>
    </source>
</evidence>
<evidence type="ECO:0000313" key="14">
    <source>
        <dbReference type="Proteomes" id="UP000645257"/>
    </source>
</evidence>
<dbReference type="CDD" id="cd12912">
    <property type="entry name" value="PDC2_MCP_like"/>
    <property type="match status" value="1"/>
</dbReference>
<name>A0A918NX96_9NEIS</name>
<comment type="subcellular location">
    <subcellularLocation>
        <location evidence="1">Cell membrane</location>
        <topology evidence="1">Multi-pass membrane protein</topology>
    </subcellularLocation>
</comment>
<reference evidence="13" key="1">
    <citation type="journal article" date="2014" name="Int. J. Syst. Evol. Microbiol.">
        <title>Complete genome sequence of Corynebacterium casei LMG S-19264T (=DSM 44701T), isolated from a smear-ripened cheese.</title>
        <authorList>
            <consortium name="US DOE Joint Genome Institute (JGI-PGF)"/>
            <person name="Walter F."/>
            <person name="Albersmeier A."/>
            <person name="Kalinowski J."/>
            <person name="Ruckert C."/>
        </authorList>
    </citation>
    <scope>NUCLEOTIDE SEQUENCE</scope>
    <source>
        <strain evidence="13">KCTC 32182</strain>
    </source>
</reference>
<dbReference type="CDD" id="cd06225">
    <property type="entry name" value="HAMP"/>
    <property type="match status" value="1"/>
</dbReference>
<dbReference type="GO" id="GO:0007165">
    <property type="term" value="P:signal transduction"/>
    <property type="evidence" value="ECO:0007669"/>
    <property type="project" value="UniProtKB-KW"/>
</dbReference>
<comment type="caution">
    <text evidence="13">The sequence shown here is derived from an EMBL/GenBank/DDBJ whole genome shotgun (WGS) entry which is preliminary data.</text>
</comment>
<evidence type="ECO:0000259" key="12">
    <source>
        <dbReference type="PROSITE" id="PS50885"/>
    </source>
</evidence>
<evidence type="ECO:0000256" key="3">
    <source>
        <dbReference type="ARBA" id="ARBA00022500"/>
    </source>
</evidence>
<protein>
    <submittedName>
        <fullName evidence="13">Methyl-accepting chemotaxis protein</fullName>
    </submittedName>
</protein>
<dbReference type="PROSITE" id="PS50111">
    <property type="entry name" value="CHEMOTAXIS_TRANSDUC_2"/>
    <property type="match status" value="1"/>
</dbReference>
<feature type="domain" description="HAMP" evidence="12">
    <location>
        <begin position="296"/>
        <end position="350"/>
    </location>
</feature>
<dbReference type="Pfam" id="PF02743">
    <property type="entry name" value="dCache_1"/>
    <property type="match status" value="1"/>
</dbReference>
<dbReference type="EMBL" id="BMYX01000001">
    <property type="protein sequence ID" value="GGY03193.1"/>
    <property type="molecule type" value="Genomic_DNA"/>
</dbReference>
<dbReference type="Pfam" id="PF00672">
    <property type="entry name" value="HAMP"/>
    <property type="match status" value="1"/>
</dbReference>
<feature type="transmembrane region" description="Helical" evidence="10">
    <location>
        <begin position="272"/>
        <end position="295"/>
    </location>
</feature>
<evidence type="ECO:0000259" key="11">
    <source>
        <dbReference type="PROSITE" id="PS50111"/>
    </source>
</evidence>
<dbReference type="SMART" id="SM00283">
    <property type="entry name" value="MA"/>
    <property type="match status" value="1"/>
</dbReference>
<dbReference type="InterPro" id="IPR033479">
    <property type="entry name" value="dCache_1"/>
</dbReference>
<dbReference type="Pfam" id="PF00015">
    <property type="entry name" value="MCPsignal"/>
    <property type="match status" value="1"/>
</dbReference>
<evidence type="ECO:0000256" key="10">
    <source>
        <dbReference type="SAM" id="Phobius"/>
    </source>
</evidence>
<evidence type="ECO:0000256" key="1">
    <source>
        <dbReference type="ARBA" id="ARBA00004651"/>
    </source>
</evidence>
<keyword evidence="4 10" id="KW-0812">Transmembrane</keyword>
<dbReference type="SMART" id="SM00304">
    <property type="entry name" value="HAMP"/>
    <property type="match status" value="1"/>
</dbReference>
<dbReference type="Gene3D" id="3.30.450.20">
    <property type="entry name" value="PAS domain"/>
    <property type="match status" value="2"/>
</dbReference>
<proteinExistence type="inferred from homology"/>
<dbReference type="Proteomes" id="UP000645257">
    <property type="component" value="Unassembled WGS sequence"/>
</dbReference>
<dbReference type="CDD" id="cd11386">
    <property type="entry name" value="MCP_signal"/>
    <property type="match status" value="1"/>
</dbReference>
<dbReference type="Gene3D" id="1.10.287.950">
    <property type="entry name" value="Methyl-accepting chemotaxis protein"/>
    <property type="match status" value="1"/>
</dbReference>
<evidence type="ECO:0000256" key="9">
    <source>
        <dbReference type="PROSITE-ProRule" id="PRU00284"/>
    </source>
</evidence>
<keyword evidence="2" id="KW-1003">Cell membrane</keyword>
<keyword evidence="3" id="KW-0145">Chemotaxis</keyword>
<dbReference type="PANTHER" id="PTHR32089:SF112">
    <property type="entry name" value="LYSOZYME-LIKE PROTEIN-RELATED"/>
    <property type="match status" value="1"/>
</dbReference>
<evidence type="ECO:0000256" key="6">
    <source>
        <dbReference type="ARBA" id="ARBA00023136"/>
    </source>
</evidence>
<evidence type="ECO:0000256" key="5">
    <source>
        <dbReference type="ARBA" id="ARBA00022989"/>
    </source>
</evidence>
<dbReference type="GO" id="GO:0005886">
    <property type="term" value="C:plasma membrane"/>
    <property type="evidence" value="ECO:0007669"/>
    <property type="project" value="UniProtKB-SubCell"/>
</dbReference>
<accession>A0A918NX96</accession>